<feature type="region of interest" description="Disordered" evidence="9">
    <location>
        <begin position="1"/>
        <end position="42"/>
    </location>
</feature>
<feature type="compositionally biased region" description="Basic and acidic residues" evidence="9">
    <location>
        <begin position="353"/>
        <end position="365"/>
    </location>
</feature>
<dbReference type="Proteomes" id="UP000069935">
    <property type="component" value="Chromosome 1"/>
</dbReference>
<evidence type="ECO:0000313" key="13">
    <source>
        <dbReference type="Proteomes" id="UP000069935"/>
    </source>
</evidence>
<feature type="transmembrane region" description="Helical" evidence="10">
    <location>
        <begin position="271"/>
        <end position="289"/>
    </location>
</feature>
<dbReference type="InterPro" id="IPR001173">
    <property type="entry name" value="Glyco_trans_2-like"/>
</dbReference>
<dbReference type="GO" id="GO:0005886">
    <property type="term" value="C:plasma membrane"/>
    <property type="evidence" value="ECO:0007669"/>
    <property type="project" value="UniProtKB-SubCell"/>
</dbReference>
<dbReference type="GO" id="GO:0016757">
    <property type="term" value="F:glycosyltransferase activity"/>
    <property type="evidence" value="ECO:0007669"/>
    <property type="project" value="UniProtKB-KW"/>
</dbReference>
<dbReference type="SUPFAM" id="SSF53448">
    <property type="entry name" value="Nucleotide-diphospho-sugar transferases"/>
    <property type="match status" value="1"/>
</dbReference>
<comment type="similarity">
    <text evidence="8">Belongs to the glycosyltransferase 2 family. GtrB subfamily.</text>
</comment>
<evidence type="ECO:0000256" key="3">
    <source>
        <dbReference type="ARBA" id="ARBA00022676"/>
    </source>
</evidence>
<dbReference type="InterPro" id="IPR050256">
    <property type="entry name" value="Glycosyltransferase_2"/>
</dbReference>
<dbReference type="KEGG" id="ati:AL072_07450"/>
<proteinExistence type="inferred from homology"/>
<evidence type="ECO:0000256" key="5">
    <source>
        <dbReference type="ARBA" id="ARBA00022692"/>
    </source>
</evidence>
<dbReference type="Pfam" id="PF00535">
    <property type="entry name" value="Glycos_transf_2"/>
    <property type="match status" value="1"/>
</dbReference>
<dbReference type="PANTHER" id="PTHR48090">
    <property type="entry name" value="UNDECAPRENYL-PHOSPHATE 4-DEOXY-4-FORMAMIDO-L-ARABINOSE TRANSFERASE-RELATED"/>
    <property type="match status" value="1"/>
</dbReference>
<dbReference type="Gene3D" id="3.90.550.10">
    <property type="entry name" value="Spore Coat Polysaccharide Biosynthesis Protein SpsA, Chain A"/>
    <property type="match status" value="1"/>
</dbReference>
<gene>
    <name evidence="12" type="ORF">AL072_07450</name>
</gene>
<keyword evidence="4 12" id="KW-0808">Transferase</keyword>
<evidence type="ECO:0000256" key="2">
    <source>
        <dbReference type="ARBA" id="ARBA00022475"/>
    </source>
</evidence>
<dbReference type="CDD" id="cd04187">
    <property type="entry name" value="DPM1_like_bac"/>
    <property type="match status" value="1"/>
</dbReference>
<evidence type="ECO:0000256" key="7">
    <source>
        <dbReference type="ARBA" id="ARBA00023136"/>
    </source>
</evidence>
<keyword evidence="7 10" id="KW-0472">Membrane</keyword>
<evidence type="ECO:0000256" key="10">
    <source>
        <dbReference type="SAM" id="Phobius"/>
    </source>
</evidence>
<feature type="region of interest" description="Disordered" evidence="9">
    <location>
        <begin position="352"/>
        <end position="385"/>
    </location>
</feature>
<evidence type="ECO:0000313" key="12">
    <source>
        <dbReference type="EMBL" id="ALG70775.1"/>
    </source>
</evidence>
<accession>A0AAC8VWW8</accession>
<evidence type="ECO:0000256" key="8">
    <source>
        <dbReference type="ARBA" id="ARBA00038152"/>
    </source>
</evidence>
<evidence type="ECO:0000256" key="4">
    <source>
        <dbReference type="ARBA" id="ARBA00022679"/>
    </source>
</evidence>
<keyword evidence="3" id="KW-0328">Glycosyltransferase</keyword>
<feature type="domain" description="Glycosyltransferase 2-like" evidence="11">
    <location>
        <begin position="47"/>
        <end position="208"/>
    </location>
</feature>
<feature type="transmembrane region" description="Helical" evidence="10">
    <location>
        <begin position="309"/>
        <end position="329"/>
    </location>
</feature>
<evidence type="ECO:0000256" key="1">
    <source>
        <dbReference type="ARBA" id="ARBA00004651"/>
    </source>
</evidence>
<evidence type="ECO:0000256" key="6">
    <source>
        <dbReference type="ARBA" id="ARBA00022989"/>
    </source>
</evidence>
<dbReference type="EMBL" id="CP012401">
    <property type="protein sequence ID" value="ALG70775.1"/>
    <property type="molecule type" value="Genomic_DNA"/>
</dbReference>
<evidence type="ECO:0000256" key="9">
    <source>
        <dbReference type="SAM" id="MobiDB-lite"/>
    </source>
</evidence>
<comment type="subcellular location">
    <subcellularLocation>
        <location evidence="1">Cell membrane</location>
        <topology evidence="1">Multi-pass membrane protein</topology>
    </subcellularLocation>
</comment>
<dbReference type="FunFam" id="3.90.550.10:FF:000079">
    <property type="entry name" value="Probable glycosyl transferase"/>
    <property type="match status" value="1"/>
</dbReference>
<name>A0AAC8VWW8_9PROT</name>
<reference evidence="12 13" key="2">
    <citation type="journal article" date="2016" name="Genome Announc.">
        <title>Complete Genome Sequence of a Strain of Azospirillum thiophilum Isolated from a Sulfide Spring.</title>
        <authorList>
            <person name="Fomenkov A."/>
            <person name="Vincze T."/>
            <person name="Grabovich M."/>
            <person name="Anton B.P."/>
            <person name="Dubinina G."/>
            <person name="Orlova M."/>
            <person name="Belousova E."/>
            <person name="Roberts R.J."/>
        </authorList>
    </citation>
    <scope>NUCLEOTIDE SEQUENCE [LARGE SCALE GENOMIC DNA]</scope>
    <source>
        <strain evidence="12 13">BV-S</strain>
    </source>
</reference>
<organism evidence="12 13">
    <name type="scientific">Azospirillum thiophilum</name>
    <dbReference type="NCBI Taxonomy" id="528244"/>
    <lineage>
        <taxon>Bacteria</taxon>
        <taxon>Pseudomonadati</taxon>
        <taxon>Pseudomonadota</taxon>
        <taxon>Alphaproteobacteria</taxon>
        <taxon>Rhodospirillales</taxon>
        <taxon>Azospirillaceae</taxon>
        <taxon>Azospirillum</taxon>
    </lineage>
</organism>
<keyword evidence="6 10" id="KW-1133">Transmembrane helix</keyword>
<dbReference type="InterPro" id="IPR029044">
    <property type="entry name" value="Nucleotide-diphossugar_trans"/>
</dbReference>
<dbReference type="AlphaFoldDB" id="A0AAC8VWW8"/>
<evidence type="ECO:0000259" key="11">
    <source>
        <dbReference type="Pfam" id="PF00535"/>
    </source>
</evidence>
<keyword evidence="5 10" id="KW-0812">Transmembrane</keyword>
<feature type="compositionally biased region" description="Low complexity" evidence="9">
    <location>
        <begin position="1"/>
        <end position="14"/>
    </location>
</feature>
<keyword evidence="2" id="KW-1003">Cell membrane</keyword>
<dbReference type="PANTHER" id="PTHR48090:SF1">
    <property type="entry name" value="PROPHAGE BACTOPRENOL GLUCOSYL TRANSFERASE HOMOLOG"/>
    <property type="match status" value="1"/>
</dbReference>
<reference evidence="13" key="1">
    <citation type="submission" date="2015-08" db="EMBL/GenBank/DDBJ databases">
        <title>Complete Genome Sequence of Azospirillum thiophilum BV-S.</title>
        <authorList>
            <person name="Fomenkov A."/>
            <person name="Vincze T."/>
            <person name="Grabovich M."/>
            <person name="Dubinina G."/>
            <person name="Orlova M."/>
            <person name="Belousova E."/>
            <person name="Roberts R.J."/>
        </authorList>
    </citation>
    <scope>NUCLEOTIDE SEQUENCE [LARGE SCALE GENOMIC DNA]</scope>
    <source>
        <strain evidence="13">BV-S</strain>
    </source>
</reference>
<protein>
    <submittedName>
        <fullName evidence="12">Glycosyl transferase family 2</fullName>
    </submittedName>
</protein>
<sequence length="385" mass="42528">MSIPDAPISAASSDVRTAPARSSDAGRPPVSRPPADRSGRPRRGRLSVVIPFYNEGANISALFDRLIPVLDGVGMDWEVVCVNDGSRDDTVDRLLDVHDHDQRVKVVDLSRNFGKELALSAGLSHTTGDAVVPMDADLQHPPELLPAFIAKWREGFDVVVAVRHARVGQSLKHRLFAKLFYWVFDHLSEIKLPREVGDFRLMDRRVVDVINRMPERTRFMKGIFAWVGFRQAAIPYEQGERAGGDTKWGFVKLLRLSLDGLTAFSTFPLKVWSLVGMAVSGVAFVYILIRLVRTLFHGIDVPGYESLLVAVLFLGGIQLITLGIIGDYLGRVFAEVKGRPLFIVRSAHGFGPPEEHDGSEPHAHGFEPSAVPATDMVDAGQEPRR</sequence>
<keyword evidence="13" id="KW-1185">Reference proteome</keyword>